<organism evidence="1 2">
    <name type="scientific">Lipomyces kononenkoae</name>
    <name type="common">Yeast</name>
    <dbReference type="NCBI Taxonomy" id="34357"/>
    <lineage>
        <taxon>Eukaryota</taxon>
        <taxon>Fungi</taxon>
        <taxon>Dikarya</taxon>
        <taxon>Ascomycota</taxon>
        <taxon>Saccharomycotina</taxon>
        <taxon>Lipomycetes</taxon>
        <taxon>Lipomycetales</taxon>
        <taxon>Lipomycetaceae</taxon>
        <taxon>Lipomyces</taxon>
    </lineage>
</organism>
<comment type="caution">
    <text evidence="1">The sequence shown here is derived from an EMBL/GenBank/DDBJ whole genome shotgun (WGS) entry which is preliminary data.</text>
</comment>
<sequence length="516" mass="57253">MVRVLNVYSISAFAALAGVLYGFDVASMSGVLGTQQYKNFYGNPLGVRQGGITGAIAAGSLIGALSSSFLGDWLSRKVAIQLGTILWCIGASLQSASTGVPMLVVGRIVSGICIGLTSSLVPVYQSEIAPRTVRGRVVSLQHFAIALGILIMYFVQYGCSFLDSEAVFRLPWALQTIPAVLLFTGLFWLPRSPRWLASKDRWDEVLQVLAFLRTPNSDINDPLVLAEFKEIEEQIRIELEESSNSYSELFGRKIRKRLFLGMAIQCWSQLSGVNVLLYFIVYIFQSVSISNELFFSSIQYIIFVIATVPTILWTDQWGRRASLLLGSLSIGVWMYIVGGVLAGFGHTNPVPNQPYTWIITDNPAASHTIQASVYLASATFALTWGPIEWIYPPEIIPLRVRAKAVSLSTAANWLTNFVLALVMPPLLRSIRYGVFLIFGTFNMAAFIHVWLGVPETKQRTLEEMDEIFEHGEPVWKSFTGERYSGRLEALAKEIERGKYGVHRTEKIITLGNGIPR</sequence>
<dbReference type="Proteomes" id="UP001433508">
    <property type="component" value="Unassembled WGS sequence"/>
</dbReference>
<gene>
    <name evidence="1" type="ORF">V1525DRAFT_409627</name>
</gene>
<keyword evidence="2" id="KW-1185">Reference proteome</keyword>
<evidence type="ECO:0000313" key="2">
    <source>
        <dbReference type="Proteomes" id="UP001433508"/>
    </source>
</evidence>
<dbReference type="EMBL" id="MU971411">
    <property type="protein sequence ID" value="KAK9235569.1"/>
    <property type="molecule type" value="Genomic_DNA"/>
</dbReference>
<reference evidence="2" key="1">
    <citation type="journal article" date="2024" name="Front. Bioeng. Biotechnol.">
        <title>Genome-scale model development and genomic sequencing of the oleaginous clade Lipomyces.</title>
        <authorList>
            <person name="Czajka J.J."/>
            <person name="Han Y."/>
            <person name="Kim J."/>
            <person name="Mondo S.J."/>
            <person name="Hofstad B.A."/>
            <person name="Robles A."/>
            <person name="Haridas S."/>
            <person name="Riley R."/>
            <person name="LaButti K."/>
            <person name="Pangilinan J."/>
            <person name="Andreopoulos W."/>
            <person name="Lipzen A."/>
            <person name="Yan J."/>
            <person name="Wang M."/>
            <person name="Ng V."/>
            <person name="Grigoriev I.V."/>
            <person name="Spatafora J.W."/>
            <person name="Magnuson J.K."/>
            <person name="Baker S.E."/>
            <person name="Pomraning K.R."/>
        </authorList>
    </citation>
    <scope>NUCLEOTIDE SEQUENCE [LARGE SCALE GENOMIC DNA]</scope>
    <source>
        <strain evidence="2">CBS 7786</strain>
    </source>
</reference>
<accession>A0ACC3SVW6</accession>
<name>A0ACC3SVW6_LIPKO</name>
<protein>
    <submittedName>
        <fullName evidence="1">General substrate transporter</fullName>
    </submittedName>
</protein>
<proteinExistence type="predicted"/>
<evidence type="ECO:0000313" key="1">
    <source>
        <dbReference type="EMBL" id="KAK9235569.1"/>
    </source>
</evidence>